<dbReference type="RefSeq" id="WP_203901999.1">
    <property type="nucleotide sequence ID" value="NZ_BOPF01000021.1"/>
</dbReference>
<keyword evidence="5" id="KW-0411">Iron-sulfur</keyword>
<feature type="region of interest" description="Disordered" evidence="6">
    <location>
        <begin position="624"/>
        <end position="655"/>
    </location>
</feature>
<protein>
    <submittedName>
        <fullName evidence="9">Radical SAM protein</fullName>
    </submittedName>
</protein>
<feature type="domain" description="Hint" evidence="8">
    <location>
        <begin position="79"/>
        <end position="185"/>
    </location>
</feature>
<keyword evidence="3" id="KW-0651">Protein splicing</keyword>
<dbReference type="CDD" id="cd00081">
    <property type="entry name" value="Hint"/>
    <property type="match status" value="1"/>
</dbReference>
<dbReference type="NCBIfam" id="NF038136">
    <property type="entry name" value="rSAM_Rv_intein"/>
    <property type="match status" value="1"/>
</dbReference>
<evidence type="ECO:0000256" key="1">
    <source>
        <dbReference type="ARBA" id="ARBA00022723"/>
    </source>
</evidence>
<sequence length="655" mass="71876">MRWDQLLISADRTDGERQNTSLPLALPGATVRTFDTPEFRGKTFYEVRARSIINRVPASSRMHFEWTVNPYRGCSHACTYCLTGDTPILMADGRTKPLADLVVGERIYGTVRDGYYRRYVVTEVLAHWQTRKPAWRVRLADGTTLVASADHRFLTQRGWKHVVGSEQGTDRRPHLTVGSKLLGVGHFADAPKDSADYRHGYLCGLVGTGGRHPADFHGEPDAMLRAAQYLARSIDDESGARDPEPGVHVGPAAWPQAPGADWHAGLLAGMFDAHGSCSRGNLRIATSGERLVEAAREAFARFGFEVSVDRSGRGRRTTYLRLLGGLAARLRFFHTTDPAVVHKRDLSGIAVKCDADLRVVSVEPLGLDLPMYDITTGTGDFIAAGVVSHNCFARNTHTYLDLDAGADFDDKVVVKVNAPDLLRKELARPQWTGGSIAMGTNVDCYQRAEGRYRLMPGIIAALRDRANPFSVLTKGTLLLRDLPLLREAASVTRVSLAVSVGFRDEELWRSVEPGAPSPARRLDMVRRLGDAGFAVSVLMAPILPGITDTDGEIDATVAGIVAAGAVNVVPIPLHLRPGAREWYLRWLSREFPHLLPMYRERYRAGAYLDATYQKELSARVKAAARRHGLRPPAPEPEPVAPAPAPLPSDTQLTLL</sequence>
<reference evidence="9" key="1">
    <citation type="submission" date="2021-01" db="EMBL/GenBank/DDBJ databases">
        <title>Whole genome shotgun sequence of Virgisporangium aliadipatigenens NBRC 105644.</title>
        <authorList>
            <person name="Komaki H."/>
            <person name="Tamura T."/>
        </authorList>
    </citation>
    <scope>NUCLEOTIDE SEQUENCE</scope>
    <source>
        <strain evidence="9">NBRC 105644</strain>
    </source>
</reference>
<evidence type="ECO:0000256" key="3">
    <source>
        <dbReference type="ARBA" id="ARBA00023000"/>
    </source>
</evidence>
<evidence type="ECO:0000256" key="6">
    <source>
        <dbReference type="SAM" id="MobiDB-lite"/>
    </source>
</evidence>
<dbReference type="GO" id="GO:0016539">
    <property type="term" value="P:intein-mediated protein splicing"/>
    <property type="evidence" value="ECO:0007669"/>
    <property type="project" value="InterPro"/>
</dbReference>
<feature type="domain" description="Hint" evidence="7">
    <location>
        <begin position="354"/>
        <end position="396"/>
    </location>
</feature>
<dbReference type="AlphaFoldDB" id="A0A8J3YQB9"/>
<name>A0A8J3YQB9_9ACTN</name>
<dbReference type="SMART" id="SM00306">
    <property type="entry name" value="HintN"/>
    <property type="match status" value="1"/>
</dbReference>
<keyword evidence="2" id="KW-0068">Autocatalytic cleavage</keyword>
<dbReference type="SUPFAM" id="SSF102114">
    <property type="entry name" value="Radical SAM enzymes"/>
    <property type="match status" value="1"/>
</dbReference>
<dbReference type="InterPro" id="IPR027434">
    <property type="entry name" value="Homing_endonucl"/>
</dbReference>
<dbReference type="SUPFAM" id="SSF51294">
    <property type="entry name" value="Hedgehog/intein (Hint) domain"/>
    <property type="match status" value="1"/>
</dbReference>
<dbReference type="InterPro" id="IPR003586">
    <property type="entry name" value="Hint_dom_C"/>
</dbReference>
<dbReference type="NCBIfam" id="NF038135">
    <property type="entry name" value="rSAM_Rv2578c"/>
    <property type="match status" value="1"/>
</dbReference>
<dbReference type="InterPro" id="IPR058240">
    <property type="entry name" value="rSAM_sf"/>
</dbReference>
<keyword evidence="1" id="KW-0479">Metal-binding</keyword>
<dbReference type="PROSITE" id="PS50818">
    <property type="entry name" value="INTEIN_C_TER"/>
    <property type="match status" value="1"/>
</dbReference>
<evidence type="ECO:0000256" key="4">
    <source>
        <dbReference type="ARBA" id="ARBA00023004"/>
    </source>
</evidence>
<evidence type="ECO:0000259" key="7">
    <source>
        <dbReference type="SMART" id="SM00305"/>
    </source>
</evidence>
<dbReference type="InterPro" id="IPR004860">
    <property type="entry name" value="LAGLIDADG_dom"/>
</dbReference>
<dbReference type="Proteomes" id="UP000619260">
    <property type="component" value="Unassembled WGS sequence"/>
</dbReference>
<dbReference type="InterPro" id="IPR006141">
    <property type="entry name" value="Intein_N"/>
</dbReference>
<comment type="caution">
    <text evidence="9">The sequence shown here is derived from an EMBL/GenBank/DDBJ whole genome shotgun (WGS) entry which is preliminary data.</text>
</comment>
<evidence type="ECO:0000256" key="5">
    <source>
        <dbReference type="ARBA" id="ARBA00023014"/>
    </source>
</evidence>
<evidence type="ECO:0000256" key="2">
    <source>
        <dbReference type="ARBA" id="ARBA00022813"/>
    </source>
</evidence>
<gene>
    <name evidence="9" type="ORF">Val02_54030</name>
</gene>
<dbReference type="Pfam" id="PF14528">
    <property type="entry name" value="LAGLIDADG_3"/>
    <property type="match status" value="1"/>
</dbReference>
<dbReference type="GO" id="GO:0004519">
    <property type="term" value="F:endonuclease activity"/>
    <property type="evidence" value="ECO:0007669"/>
    <property type="project" value="InterPro"/>
</dbReference>
<dbReference type="SUPFAM" id="SSF55608">
    <property type="entry name" value="Homing endonucleases"/>
    <property type="match status" value="1"/>
</dbReference>
<keyword evidence="10" id="KW-1185">Reference proteome</keyword>
<dbReference type="Gene3D" id="2.170.16.10">
    <property type="entry name" value="Hedgehog/Intein (Hint) domain"/>
    <property type="match status" value="1"/>
</dbReference>
<feature type="compositionally biased region" description="Pro residues" evidence="6">
    <location>
        <begin position="631"/>
        <end position="646"/>
    </location>
</feature>
<dbReference type="PANTHER" id="PTHR43432:SF3">
    <property type="entry name" value="SLR0285 PROTEIN"/>
    <property type="match status" value="1"/>
</dbReference>
<accession>A0A8J3YQB9</accession>
<dbReference type="Gene3D" id="3.80.30.30">
    <property type="match status" value="1"/>
</dbReference>
<keyword evidence="4" id="KW-0408">Iron</keyword>
<dbReference type="InterPro" id="IPR036844">
    <property type="entry name" value="Hint_dom_sf"/>
</dbReference>
<dbReference type="GO" id="GO:0051536">
    <property type="term" value="F:iron-sulfur cluster binding"/>
    <property type="evidence" value="ECO:0007669"/>
    <property type="project" value="UniProtKB-KW"/>
</dbReference>
<dbReference type="NCBIfam" id="TIGR01445">
    <property type="entry name" value="intein_Nterm"/>
    <property type="match status" value="1"/>
</dbReference>
<dbReference type="EMBL" id="BOPF01000021">
    <property type="protein sequence ID" value="GIJ48517.1"/>
    <property type="molecule type" value="Genomic_DNA"/>
</dbReference>
<dbReference type="InterPro" id="IPR040086">
    <property type="entry name" value="MJ0683-like"/>
</dbReference>
<dbReference type="InterPro" id="IPR003587">
    <property type="entry name" value="Hint_dom_N"/>
</dbReference>
<dbReference type="GO" id="GO:0046872">
    <property type="term" value="F:metal ion binding"/>
    <property type="evidence" value="ECO:0007669"/>
    <property type="project" value="UniProtKB-KW"/>
</dbReference>
<dbReference type="PROSITE" id="PS50817">
    <property type="entry name" value="INTEIN_N_TER"/>
    <property type="match status" value="1"/>
</dbReference>
<organism evidence="9 10">
    <name type="scientific">Virgisporangium aliadipatigenens</name>
    <dbReference type="NCBI Taxonomy" id="741659"/>
    <lineage>
        <taxon>Bacteria</taxon>
        <taxon>Bacillati</taxon>
        <taxon>Actinomycetota</taxon>
        <taxon>Actinomycetes</taxon>
        <taxon>Micromonosporales</taxon>
        <taxon>Micromonosporaceae</taxon>
        <taxon>Virgisporangium</taxon>
    </lineage>
</organism>
<proteinExistence type="predicted"/>
<dbReference type="PANTHER" id="PTHR43432">
    <property type="entry name" value="SLR0285 PROTEIN"/>
    <property type="match status" value="1"/>
</dbReference>
<evidence type="ECO:0000313" key="9">
    <source>
        <dbReference type="EMBL" id="GIJ48517.1"/>
    </source>
</evidence>
<dbReference type="SMART" id="SM00305">
    <property type="entry name" value="HintC"/>
    <property type="match status" value="1"/>
</dbReference>
<dbReference type="InterPro" id="IPR030934">
    <property type="entry name" value="Intein_C"/>
</dbReference>
<evidence type="ECO:0000259" key="8">
    <source>
        <dbReference type="SMART" id="SM00306"/>
    </source>
</evidence>
<evidence type="ECO:0000313" key="10">
    <source>
        <dbReference type="Proteomes" id="UP000619260"/>
    </source>
</evidence>